<protein>
    <recommendedName>
        <fullName evidence="3">S1 motif domain-containing protein</fullName>
    </recommendedName>
</protein>
<dbReference type="CDD" id="cd05789">
    <property type="entry name" value="S1_Rrp4"/>
    <property type="match status" value="1"/>
</dbReference>
<dbReference type="InterPro" id="IPR048565">
    <property type="entry name" value="S1_RRP4"/>
</dbReference>
<dbReference type="GeneID" id="8250134"/>
<dbReference type="GO" id="GO:0071035">
    <property type="term" value="P:nuclear polyadenylation-dependent rRNA catabolic process"/>
    <property type="evidence" value="ECO:0007669"/>
    <property type="project" value="TreeGrafter"/>
</dbReference>
<dbReference type="GO" id="GO:0000467">
    <property type="term" value="P:exonucleolytic trimming to generate mature 3'-end of 5.8S rRNA from tricistronic rRNA transcript (SSU-rRNA, 5.8S rRNA, LSU-rRNA)"/>
    <property type="evidence" value="ECO:0007669"/>
    <property type="project" value="TreeGrafter"/>
</dbReference>
<dbReference type="InterPro" id="IPR003029">
    <property type="entry name" value="S1_domain"/>
</dbReference>
<dbReference type="InterPro" id="IPR026699">
    <property type="entry name" value="Exosome_RNA_bind1/RRP40/RRP4"/>
</dbReference>
<accession>C1FDX4</accession>
<dbReference type="CDD" id="cd22525">
    <property type="entry name" value="KH-I_Rrp4_eukar"/>
    <property type="match status" value="1"/>
</dbReference>
<dbReference type="Pfam" id="PF21266">
    <property type="entry name" value="S1_RRP4"/>
    <property type="match status" value="1"/>
</dbReference>
<sequence>MPSPGASFVSPGESNLAAHLGKGSLFGHGFQVSLSDDVTSNVCGPLALVNKLISARPLRSQYLPEIGDVVLGRVSEVLAKRWKVDINIPHDAVLHLSAVHLPDGIQRRRNYDDELDMRARYGDRDLISAEVQGCFSDGSVALHTRISAYSRKFNGQHIQVLPTLVKRGKRHFCDFQGENYGCTDIEVIYGCNGLIWVGQSSKEAPGRSSFDADTARVDEAHDRFSYVQRAVRELICRVANSVRVLAALGMVVDPHNIIDVCQHSTFLGLQPKDMMISSFLNHLVRERGLV</sequence>
<keyword evidence="2" id="KW-0694">RNA-binding</keyword>
<dbReference type="Gene3D" id="2.40.50.100">
    <property type="match status" value="1"/>
</dbReference>
<dbReference type="PANTHER" id="PTHR21321">
    <property type="entry name" value="PNAS-3 RELATED"/>
    <property type="match status" value="1"/>
</dbReference>
<evidence type="ECO:0000259" key="3">
    <source>
        <dbReference type="SMART" id="SM00316"/>
    </source>
</evidence>
<organism evidence="4 5">
    <name type="scientific">Micromonas commoda (strain RCC299 / NOUM17 / CCMP2709)</name>
    <name type="common">Picoplanktonic green alga</name>
    <dbReference type="NCBI Taxonomy" id="296587"/>
    <lineage>
        <taxon>Eukaryota</taxon>
        <taxon>Viridiplantae</taxon>
        <taxon>Chlorophyta</taxon>
        <taxon>Mamiellophyceae</taxon>
        <taxon>Mamiellales</taxon>
        <taxon>Mamiellaceae</taxon>
        <taxon>Micromonas</taxon>
    </lineage>
</organism>
<dbReference type="eggNOG" id="KOG3013">
    <property type="taxonomic scope" value="Eukaryota"/>
</dbReference>
<dbReference type="InterPro" id="IPR036612">
    <property type="entry name" value="KH_dom_type_1_sf"/>
</dbReference>
<dbReference type="Proteomes" id="UP000002009">
    <property type="component" value="Chromosome 1"/>
</dbReference>
<dbReference type="GO" id="GO:0000177">
    <property type="term" value="C:cytoplasmic exosome (RNase complex)"/>
    <property type="evidence" value="ECO:0007669"/>
    <property type="project" value="TreeGrafter"/>
</dbReference>
<dbReference type="GO" id="GO:0003723">
    <property type="term" value="F:RNA binding"/>
    <property type="evidence" value="ECO:0007669"/>
    <property type="project" value="UniProtKB-KW"/>
</dbReference>
<evidence type="ECO:0000256" key="2">
    <source>
        <dbReference type="ARBA" id="ARBA00022884"/>
    </source>
</evidence>
<name>C1FDX4_MICCC</name>
<dbReference type="GO" id="GO:0071038">
    <property type="term" value="P:TRAMP-dependent tRNA surveillance pathway"/>
    <property type="evidence" value="ECO:0007669"/>
    <property type="project" value="TreeGrafter"/>
</dbReference>
<dbReference type="OrthoDB" id="1650at2759"/>
<gene>
    <name evidence="4" type="ORF">MICPUN_112705</name>
</gene>
<dbReference type="PANTHER" id="PTHR21321:SF4">
    <property type="entry name" value="EXOSOME COMPLEX COMPONENT RRP4"/>
    <property type="match status" value="1"/>
</dbReference>
<dbReference type="SUPFAM" id="SSF54791">
    <property type="entry name" value="Eukaryotic type KH-domain (KH-domain type I)"/>
    <property type="match status" value="1"/>
</dbReference>
<dbReference type="Gene3D" id="2.40.50.140">
    <property type="entry name" value="Nucleic acid-binding proteins"/>
    <property type="match status" value="1"/>
</dbReference>
<dbReference type="GO" id="GO:0000176">
    <property type="term" value="C:nuclear exosome (RNase complex)"/>
    <property type="evidence" value="ECO:0007669"/>
    <property type="project" value="TreeGrafter"/>
</dbReference>
<dbReference type="RefSeq" id="XP_002507604.1">
    <property type="nucleotide sequence ID" value="XM_002507558.1"/>
</dbReference>
<dbReference type="STRING" id="296587.C1FDX4"/>
<keyword evidence="5" id="KW-1185">Reference proteome</keyword>
<dbReference type="AlphaFoldDB" id="C1FDX4"/>
<evidence type="ECO:0000256" key="1">
    <source>
        <dbReference type="ARBA" id="ARBA00022835"/>
    </source>
</evidence>
<reference evidence="4 5" key="1">
    <citation type="journal article" date="2009" name="Science">
        <title>Green evolution and dynamic adaptations revealed by genomes of the marine picoeukaryotes Micromonas.</title>
        <authorList>
            <person name="Worden A.Z."/>
            <person name="Lee J.H."/>
            <person name="Mock T."/>
            <person name="Rouze P."/>
            <person name="Simmons M.P."/>
            <person name="Aerts A.L."/>
            <person name="Allen A.E."/>
            <person name="Cuvelier M.L."/>
            <person name="Derelle E."/>
            <person name="Everett M.V."/>
            <person name="Foulon E."/>
            <person name="Grimwood J."/>
            <person name="Gundlach H."/>
            <person name="Henrissat B."/>
            <person name="Napoli C."/>
            <person name="McDonald S.M."/>
            <person name="Parker M.S."/>
            <person name="Rombauts S."/>
            <person name="Salamov A."/>
            <person name="Von Dassow P."/>
            <person name="Badger J.H."/>
            <person name="Coutinho P.M."/>
            <person name="Demir E."/>
            <person name="Dubchak I."/>
            <person name="Gentemann C."/>
            <person name="Eikrem W."/>
            <person name="Gready J.E."/>
            <person name="John U."/>
            <person name="Lanier W."/>
            <person name="Lindquist E.A."/>
            <person name="Lucas S."/>
            <person name="Mayer K.F."/>
            <person name="Moreau H."/>
            <person name="Not F."/>
            <person name="Otillar R."/>
            <person name="Panaud O."/>
            <person name="Pangilinan J."/>
            <person name="Paulsen I."/>
            <person name="Piegu B."/>
            <person name="Poliakov A."/>
            <person name="Robbens S."/>
            <person name="Schmutz J."/>
            <person name="Toulza E."/>
            <person name="Wyss T."/>
            <person name="Zelensky A."/>
            <person name="Zhou K."/>
            <person name="Armbrust E.V."/>
            <person name="Bhattacharya D."/>
            <person name="Goodenough U.W."/>
            <person name="Van de Peer Y."/>
            <person name="Grigoriev I.V."/>
        </authorList>
    </citation>
    <scope>NUCLEOTIDE SEQUENCE [LARGE SCALE GENOMIC DNA]</scope>
    <source>
        <strain evidence="5">RCC299 / NOUM17</strain>
    </source>
</reference>
<feature type="domain" description="S1 motif" evidence="3">
    <location>
        <begin position="65"/>
        <end position="145"/>
    </location>
</feature>
<dbReference type="GO" id="GO:0034475">
    <property type="term" value="P:U4 snRNA 3'-end processing"/>
    <property type="evidence" value="ECO:0007669"/>
    <property type="project" value="TreeGrafter"/>
</dbReference>
<dbReference type="InParanoid" id="C1FDX4"/>
<evidence type="ECO:0000313" key="4">
    <source>
        <dbReference type="EMBL" id="ACO68862.1"/>
    </source>
</evidence>
<dbReference type="SMART" id="SM00316">
    <property type="entry name" value="S1"/>
    <property type="match status" value="1"/>
</dbReference>
<dbReference type="EMBL" id="CP001574">
    <property type="protein sequence ID" value="ACO68862.1"/>
    <property type="molecule type" value="Genomic_DNA"/>
</dbReference>
<dbReference type="InterPro" id="IPR012340">
    <property type="entry name" value="NA-bd_OB-fold"/>
</dbReference>
<dbReference type="OMA" id="MNMPDGV"/>
<dbReference type="KEGG" id="mis:MICPUN_112705"/>
<keyword evidence="1" id="KW-0271">Exosome</keyword>
<dbReference type="GO" id="GO:0071034">
    <property type="term" value="P:CUT catabolic process"/>
    <property type="evidence" value="ECO:0007669"/>
    <property type="project" value="TreeGrafter"/>
</dbReference>
<dbReference type="FunCoup" id="C1FDX4">
    <property type="interactions" value="1794"/>
</dbReference>
<proteinExistence type="predicted"/>
<dbReference type="GO" id="GO:0071051">
    <property type="term" value="P:poly(A)-dependent snoRNA 3'-end processing"/>
    <property type="evidence" value="ECO:0007669"/>
    <property type="project" value="TreeGrafter"/>
</dbReference>
<dbReference type="SUPFAM" id="SSF50249">
    <property type="entry name" value="Nucleic acid-binding proteins"/>
    <property type="match status" value="1"/>
</dbReference>
<evidence type="ECO:0000313" key="5">
    <source>
        <dbReference type="Proteomes" id="UP000002009"/>
    </source>
</evidence>